<evidence type="ECO:0000313" key="4">
    <source>
        <dbReference type="Proteomes" id="UP000323522"/>
    </source>
</evidence>
<dbReference type="AlphaFoldDB" id="A0A5C1Q4S8"/>
<evidence type="ECO:0000313" key="5">
    <source>
        <dbReference type="Proteomes" id="UP001549111"/>
    </source>
</evidence>
<accession>A0A5C1Q4S8</accession>
<sequence>MTLDDLTGALGLPEATRVNQRVPKKLLAEQEVATPADRRQIQDGVDEVFWLAALKPHLIGVPAYEDAHRQYLELAVLRLSLKPGTKPGRLVELLHRAVPYPVLLLTSSDAGIGLSLVHLRRSQNEADKMVLDGELMAVTLPPGPAPRTGAAALGADACADFCAAFALARQPQADLHALYQGWMDTVAALDIARETGRFQPSPTREQAAQRHQALQQCRELQARLQQLRTQAQKERQLARQVALNQELRAGQAQLQELQQRLNMGGA</sequence>
<dbReference type="OrthoDB" id="9805811at2"/>
<dbReference type="EMBL" id="JBEPLS010000031">
    <property type="protein sequence ID" value="MET3606036.1"/>
    <property type="molecule type" value="Genomic_DNA"/>
</dbReference>
<keyword evidence="1" id="KW-0175">Coiled coil</keyword>
<evidence type="ECO:0000313" key="3">
    <source>
        <dbReference type="EMBL" id="QEN01664.1"/>
    </source>
</evidence>
<dbReference type="Proteomes" id="UP000323522">
    <property type="component" value="Chromosome"/>
</dbReference>
<reference evidence="3 4" key="1">
    <citation type="submission" date="2019-02" db="EMBL/GenBank/DDBJ databases">
        <title>Complete Genome Sequence and Methylome Analysis of Sphaerotilus natans subsp. sulfidivorans D-507.</title>
        <authorList>
            <person name="Fomenkov A."/>
            <person name="Gridneva E."/>
            <person name="Smolyakov D."/>
            <person name="Dubinina G."/>
            <person name="Vincze T."/>
            <person name="Grabovich M."/>
            <person name="Roberts R.J."/>
        </authorList>
    </citation>
    <scope>NUCLEOTIDE SEQUENCE [LARGE SCALE GENOMIC DNA]</scope>
    <source>
        <strain evidence="3 4">D-507</strain>
    </source>
</reference>
<feature type="coiled-coil region" evidence="1">
    <location>
        <begin position="210"/>
        <end position="260"/>
    </location>
</feature>
<evidence type="ECO:0000256" key="1">
    <source>
        <dbReference type="SAM" id="Coils"/>
    </source>
</evidence>
<dbReference type="RefSeq" id="WP_149504335.1">
    <property type="nucleotide sequence ID" value="NZ_CP035708.1"/>
</dbReference>
<dbReference type="EMBL" id="CP035708">
    <property type="protein sequence ID" value="QEN01664.1"/>
    <property type="molecule type" value="Genomic_DNA"/>
</dbReference>
<keyword evidence="5" id="KW-1185">Reference proteome</keyword>
<dbReference type="InterPro" id="IPR025503">
    <property type="entry name" value="DUF4391"/>
</dbReference>
<dbReference type="Pfam" id="PF14335">
    <property type="entry name" value="DUF4391"/>
    <property type="match status" value="1"/>
</dbReference>
<reference evidence="2 5" key="2">
    <citation type="submission" date="2024-06" db="EMBL/GenBank/DDBJ databases">
        <title>Genomic Encyclopedia of Type Strains, Phase IV (KMG-IV): sequencing the most valuable type-strain genomes for metagenomic binning, comparative biology and taxonomic classification.</title>
        <authorList>
            <person name="Goeker M."/>
        </authorList>
    </citation>
    <scope>NUCLEOTIDE SEQUENCE [LARGE SCALE GENOMIC DNA]</scope>
    <source>
        <strain evidence="2 5">D-501</strain>
    </source>
</reference>
<evidence type="ECO:0000313" key="2">
    <source>
        <dbReference type="EMBL" id="MET3606036.1"/>
    </source>
</evidence>
<proteinExistence type="predicted"/>
<dbReference type="KEGG" id="snn:EWH46_13350"/>
<protein>
    <submittedName>
        <fullName evidence="3">DUF4391 domain-containing protein</fullName>
    </submittedName>
</protein>
<name>A0A5C1Q4S8_9BURK</name>
<dbReference type="Proteomes" id="UP001549111">
    <property type="component" value="Unassembled WGS sequence"/>
</dbReference>
<organism evidence="3 4">
    <name type="scientific">Sphaerotilus sulfidivorans</name>
    <dbReference type="NCBI Taxonomy" id="639200"/>
    <lineage>
        <taxon>Bacteria</taxon>
        <taxon>Pseudomonadati</taxon>
        <taxon>Pseudomonadota</taxon>
        <taxon>Betaproteobacteria</taxon>
        <taxon>Burkholderiales</taxon>
        <taxon>Sphaerotilaceae</taxon>
        <taxon>Sphaerotilus</taxon>
    </lineage>
</organism>
<gene>
    <name evidence="2" type="ORF">ABIC99_003871</name>
    <name evidence="3" type="ORF">EWH46_13350</name>
</gene>